<dbReference type="EMBL" id="JALJOT010000001">
    <property type="protein sequence ID" value="KAK9918643.1"/>
    <property type="molecule type" value="Genomic_DNA"/>
</dbReference>
<proteinExistence type="predicted"/>
<name>A0ABR2Z380_9CHLO</name>
<protein>
    <submittedName>
        <fullName evidence="2">Uncharacterized protein</fullName>
    </submittedName>
</protein>
<keyword evidence="3" id="KW-1185">Reference proteome</keyword>
<sequence length="157" mass="16077">MVKSVAAGGAQPSGPLTDALGNFLDQDVSATDKVLPVVRTAGAGRQLQPLSLPGGPLLGGQASRGPERALPDRAGLQGQPLLAVAGPRYGSGSFPQPPTLAAFDSARAPAIHSDSLRSESLRTWGGKAPLSVNATAMQERWTKSASGRLHELGHTVI</sequence>
<gene>
    <name evidence="2" type="ORF">WJX75_005615</name>
</gene>
<evidence type="ECO:0000313" key="2">
    <source>
        <dbReference type="EMBL" id="KAK9918643.1"/>
    </source>
</evidence>
<organism evidence="2 3">
    <name type="scientific">Coccomyxa subellipsoidea</name>
    <dbReference type="NCBI Taxonomy" id="248742"/>
    <lineage>
        <taxon>Eukaryota</taxon>
        <taxon>Viridiplantae</taxon>
        <taxon>Chlorophyta</taxon>
        <taxon>core chlorophytes</taxon>
        <taxon>Trebouxiophyceae</taxon>
        <taxon>Trebouxiophyceae incertae sedis</taxon>
        <taxon>Coccomyxaceae</taxon>
        <taxon>Coccomyxa</taxon>
    </lineage>
</organism>
<comment type="caution">
    <text evidence="2">The sequence shown here is derived from an EMBL/GenBank/DDBJ whole genome shotgun (WGS) entry which is preliminary data.</text>
</comment>
<feature type="region of interest" description="Disordered" evidence="1">
    <location>
        <begin position="46"/>
        <end position="77"/>
    </location>
</feature>
<evidence type="ECO:0000313" key="3">
    <source>
        <dbReference type="Proteomes" id="UP001491310"/>
    </source>
</evidence>
<reference evidence="2 3" key="1">
    <citation type="journal article" date="2024" name="Nat. Commun.">
        <title>Phylogenomics reveals the evolutionary origins of lichenization in chlorophyte algae.</title>
        <authorList>
            <person name="Puginier C."/>
            <person name="Libourel C."/>
            <person name="Otte J."/>
            <person name="Skaloud P."/>
            <person name="Haon M."/>
            <person name="Grisel S."/>
            <person name="Petersen M."/>
            <person name="Berrin J.G."/>
            <person name="Delaux P.M."/>
            <person name="Dal Grande F."/>
            <person name="Keller J."/>
        </authorList>
    </citation>
    <scope>NUCLEOTIDE SEQUENCE [LARGE SCALE GENOMIC DNA]</scope>
    <source>
        <strain evidence="2 3">SAG 216-7</strain>
    </source>
</reference>
<evidence type="ECO:0000256" key="1">
    <source>
        <dbReference type="SAM" id="MobiDB-lite"/>
    </source>
</evidence>
<accession>A0ABR2Z380</accession>
<dbReference type="Proteomes" id="UP001491310">
    <property type="component" value="Unassembled WGS sequence"/>
</dbReference>
<feature type="compositionally biased region" description="Low complexity" evidence="1">
    <location>
        <begin position="46"/>
        <end position="61"/>
    </location>
</feature>